<feature type="non-terminal residue" evidence="2">
    <location>
        <position position="63"/>
    </location>
</feature>
<sequence length="63" mass="6926">MDLPGTYSLAAQSPEEIIARDYIISEEPDVVVNVVDATSLERNLNLTLQLLELTDKVVVALNL</sequence>
<organism evidence="2">
    <name type="scientific">marine sediment metagenome</name>
    <dbReference type="NCBI Taxonomy" id="412755"/>
    <lineage>
        <taxon>unclassified sequences</taxon>
        <taxon>metagenomes</taxon>
        <taxon>ecological metagenomes</taxon>
    </lineage>
</organism>
<dbReference type="EMBL" id="BARU01027835">
    <property type="protein sequence ID" value="GAH63805.1"/>
    <property type="molecule type" value="Genomic_DNA"/>
</dbReference>
<dbReference type="Pfam" id="PF02421">
    <property type="entry name" value="FeoB_N"/>
    <property type="match status" value="1"/>
</dbReference>
<dbReference type="GO" id="GO:0015093">
    <property type="term" value="F:ferrous iron transmembrane transporter activity"/>
    <property type="evidence" value="ECO:0007669"/>
    <property type="project" value="TreeGrafter"/>
</dbReference>
<gene>
    <name evidence="2" type="ORF">S03H2_44512</name>
</gene>
<dbReference type="AlphaFoldDB" id="X1I3B4"/>
<evidence type="ECO:0000259" key="1">
    <source>
        <dbReference type="PROSITE" id="PS51711"/>
    </source>
</evidence>
<feature type="domain" description="FeoB-type G" evidence="1">
    <location>
        <begin position="1"/>
        <end position="63"/>
    </location>
</feature>
<accession>X1I3B4</accession>
<evidence type="ECO:0000313" key="2">
    <source>
        <dbReference type="EMBL" id="GAH63805.1"/>
    </source>
</evidence>
<dbReference type="InterPro" id="IPR027417">
    <property type="entry name" value="P-loop_NTPase"/>
</dbReference>
<name>X1I3B4_9ZZZZ</name>
<reference evidence="2" key="1">
    <citation type="journal article" date="2014" name="Front. Microbiol.">
        <title>High frequency of phylogenetically diverse reductive dehalogenase-homologous genes in deep subseafloor sedimentary metagenomes.</title>
        <authorList>
            <person name="Kawai M."/>
            <person name="Futagami T."/>
            <person name="Toyoda A."/>
            <person name="Takaki Y."/>
            <person name="Nishi S."/>
            <person name="Hori S."/>
            <person name="Arai W."/>
            <person name="Tsubouchi T."/>
            <person name="Morono Y."/>
            <person name="Uchiyama I."/>
            <person name="Ito T."/>
            <person name="Fujiyama A."/>
            <person name="Inagaki F."/>
            <person name="Takami H."/>
        </authorList>
    </citation>
    <scope>NUCLEOTIDE SEQUENCE</scope>
    <source>
        <strain evidence="2">Expedition CK06-06</strain>
    </source>
</reference>
<dbReference type="InterPro" id="IPR050860">
    <property type="entry name" value="FeoB_GTPase"/>
</dbReference>
<dbReference type="PROSITE" id="PS51711">
    <property type="entry name" value="G_FEOB"/>
    <property type="match status" value="1"/>
</dbReference>
<dbReference type="InterPro" id="IPR030389">
    <property type="entry name" value="G_FEOB_dom"/>
</dbReference>
<dbReference type="Gene3D" id="3.40.50.300">
    <property type="entry name" value="P-loop containing nucleotide triphosphate hydrolases"/>
    <property type="match status" value="1"/>
</dbReference>
<dbReference type="PANTHER" id="PTHR43185:SF1">
    <property type="entry name" value="FE(2+) TRANSPORTER FEOB"/>
    <property type="match status" value="1"/>
</dbReference>
<proteinExistence type="predicted"/>
<dbReference type="SUPFAM" id="SSF52540">
    <property type="entry name" value="P-loop containing nucleoside triphosphate hydrolases"/>
    <property type="match status" value="1"/>
</dbReference>
<dbReference type="PANTHER" id="PTHR43185">
    <property type="entry name" value="FERROUS IRON TRANSPORT PROTEIN B"/>
    <property type="match status" value="1"/>
</dbReference>
<dbReference type="GO" id="GO:0005886">
    <property type="term" value="C:plasma membrane"/>
    <property type="evidence" value="ECO:0007669"/>
    <property type="project" value="TreeGrafter"/>
</dbReference>
<protein>
    <recommendedName>
        <fullName evidence="1">FeoB-type G domain-containing protein</fullName>
    </recommendedName>
</protein>
<dbReference type="GO" id="GO:0005525">
    <property type="term" value="F:GTP binding"/>
    <property type="evidence" value="ECO:0007669"/>
    <property type="project" value="InterPro"/>
</dbReference>
<comment type="caution">
    <text evidence="2">The sequence shown here is derived from an EMBL/GenBank/DDBJ whole genome shotgun (WGS) entry which is preliminary data.</text>
</comment>